<organism evidence="4 5">
    <name type="scientific">Agromyces larvae</name>
    <dbReference type="NCBI Taxonomy" id="2929802"/>
    <lineage>
        <taxon>Bacteria</taxon>
        <taxon>Bacillati</taxon>
        <taxon>Actinomycetota</taxon>
        <taxon>Actinomycetes</taxon>
        <taxon>Micrococcales</taxon>
        <taxon>Microbacteriaceae</taxon>
        <taxon>Agromyces</taxon>
    </lineage>
</organism>
<dbReference type="InterPro" id="IPR012867">
    <property type="entry name" value="DUF1648"/>
</dbReference>
<feature type="transmembrane region" description="Helical" evidence="2">
    <location>
        <begin position="90"/>
        <end position="110"/>
    </location>
</feature>
<sequence length="382" mass="38882">MTRRRPEASAVPPSGASAPDAPASDRAARDRRDRRDRRIVLAVVLWIPLAIIAAGTGILIAWLPRTPDPLVTHWGATGEADGWMPPVANLLTYLGISLGVLAIMAVSAWVSRRQATRTADAPPPSASSAPSPAGAPSAAGAPSPAAATRPAAVFSPGVTLALAVVFVSLTGLQLDGGVPDGWEVAVVVVIALGLAALAGVATWIVLPAPEAGDDDGEAVAIALRAAIRLAPGERAVWTSVVRAPWPVTALAVIALVLALVPVVLAPSAWLFSLGAVLVIGVLATTTAARVTIDGSGLTVRTLLGLPIGRVRLADAVVARAVDVRPAEFGGWGFRFDARGRRGVVLRGGTAIEVERRGAGPFVVTVPDAETGAALLNGLIARG</sequence>
<accession>A0ABY4BY96</accession>
<dbReference type="EMBL" id="CP094528">
    <property type="protein sequence ID" value="UOE44225.1"/>
    <property type="molecule type" value="Genomic_DNA"/>
</dbReference>
<evidence type="ECO:0000313" key="5">
    <source>
        <dbReference type="Proteomes" id="UP000832097"/>
    </source>
</evidence>
<feature type="transmembrane region" description="Helical" evidence="2">
    <location>
        <begin position="243"/>
        <end position="264"/>
    </location>
</feature>
<keyword evidence="5" id="KW-1185">Reference proteome</keyword>
<feature type="region of interest" description="Disordered" evidence="1">
    <location>
        <begin position="117"/>
        <end position="142"/>
    </location>
</feature>
<protein>
    <submittedName>
        <fullName evidence="4">DUF1648 domain-containing protein</fullName>
    </submittedName>
</protein>
<reference evidence="4 5" key="1">
    <citation type="submission" date="2022-03" db="EMBL/GenBank/DDBJ databases">
        <title>Mucilaginibacter sp. isolated from the gut of Protaetia brevitarsis seulensis larvae.</title>
        <authorList>
            <person name="Won M."/>
            <person name="Kim S.-J."/>
            <person name="Kwon S.-W."/>
        </authorList>
    </citation>
    <scope>NUCLEOTIDE SEQUENCE [LARGE SCALE GENOMIC DNA]</scope>
    <source>
        <strain evidence="4 5">CFWR-12</strain>
    </source>
</reference>
<evidence type="ECO:0000313" key="4">
    <source>
        <dbReference type="EMBL" id="UOE44225.1"/>
    </source>
</evidence>
<name>A0ABY4BY96_9MICO</name>
<proteinExistence type="predicted"/>
<gene>
    <name evidence="4" type="ORF">MTO99_00025</name>
</gene>
<dbReference type="RefSeq" id="WP_243555845.1">
    <property type="nucleotide sequence ID" value="NZ_CP094528.1"/>
</dbReference>
<feature type="transmembrane region" description="Helical" evidence="2">
    <location>
        <begin position="270"/>
        <end position="292"/>
    </location>
</feature>
<feature type="transmembrane region" description="Helical" evidence="2">
    <location>
        <begin position="151"/>
        <end position="172"/>
    </location>
</feature>
<keyword evidence="2" id="KW-0472">Membrane</keyword>
<dbReference type="Proteomes" id="UP000832097">
    <property type="component" value="Chromosome"/>
</dbReference>
<feature type="domain" description="DUF1648" evidence="3">
    <location>
        <begin position="51"/>
        <end position="88"/>
    </location>
</feature>
<feature type="region of interest" description="Disordered" evidence="1">
    <location>
        <begin position="1"/>
        <end position="32"/>
    </location>
</feature>
<keyword evidence="2" id="KW-1133">Transmembrane helix</keyword>
<feature type="transmembrane region" description="Helical" evidence="2">
    <location>
        <begin position="184"/>
        <end position="206"/>
    </location>
</feature>
<evidence type="ECO:0000256" key="2">
    <source>
        <dbReference type="SAM" id="Phobius"/>
    </source>
</evidence>
<keyword evidence="2" id="KW-0812">Transmembrane</keyword>
<evidence type="ECO:0000256" key="1">
    <source>
        <dbReference type="SAM" id="MobiDB-lite"/>
    </source>
</evidence>
<feature type="compositionally biased region" description="Low complexity" evidence="1">
    <location>
        <begin position="8"/>
        <end position="25"/>
    </location>
</feature>
<feature type="transmembrane region" description="Helical" evidence="2">
    <location>
        <begin position="39"/>
        <end position="63"/>
    </location>
</feature>
<evidence type="ECO:0000259" key="3">
    <source>
        <dbReference type="Pfam" id="PF07853"/>
    </source>
</evidence>
<dbReference type="Pfam" id="PF07853">
    <property type="entry name" value="DUF1648"/>
    <property type="match status" value="1"/>
</dbReference>